<feature type="disulfide bond" evidence="20">
    <location>
        <begin position="327"/>
        <end position="336"/>
    </location>
</feature>
<feature type="region of interest" description="Disordered" evidence="21">
    <location>
        <begin position="2250"/>
        <end position="2313"/>
    </location>
</feature>
<dbReference type="FunFam" id="2.10.25.10:FF:000006">
    <property type="entry name" value="Versican core protein-like isoform 1"/>
    <property type="match status" value="1"/>
</dbReference>
<evidence type="ECO:0000256" key="5">
    <source>
        <dbReference type="ARBA" id="ARBA00022729"/>
    </source>
</evidence>
<dbReference type="InterPro" id="IPR002110">
    <property type="entry name" value="Ankyrin_rpt"/>
</dbReference>
<feature type="repeat" description="ANK" evidence="19">
    <location>
        <begin position="1975"/>
        <end position="2007"/>
    </location>
</feature>
<keyword evidence="6" id="KW-0677">Repeat</keyword>
<feature type="disulfide bond" evidence="20">
    <location>
        <begin position="464"/>
        <end position="473"/>
    </location>
</feature>
<evidence type="ECO:0000256" key="6">
    <source>
        <dbReference type="ARBA" id="ARBA00022737"/>
    </source>
</evidence>
<dbReference type="PANTHER" id="PTHR12916:SF4">
    <property type="entry name" value="UNINFLATABLE, ISOFORM C"/>
    <property type="match status" value="1"/>
</dbReference>
<keyword evidence="9" id="KW-0914">Notch signaling pathway</keyword>
<evidence type="ECO:0000256" key="3">
    <source>
        <dbReference type="ARBA" id="ARBA00022536"/>
    </source>
</evidence>
<dbReference type="InterPro" id="IPR000742">
    <property type="entry name" value="EGF"/>
</dbReference>
<dbReference type="PROSITE" id="PS50026">
    <property type="entry name" value="EGF_3"/>
    <property type="match status" value="15"/>
</dbReference>
<keyword evidence="8" id="KW-0106">Calcium</keyword>
<dbReference type="SMART" id="SM00248">
    <property type="entry name" value="ANK"/>
    <property type="match status" value="5"/>
</dbReference>
<evidence type="ECO:0000256" key="1">
    <source>
        <dbReference type="ARBA" id="ARBA00004123"/>
    </source>
</evidence>
<feature type="disulfide bond" evidence="20">
    <location>
        <begin position="956"/>
        <end position="965"/>
    </location>
</feature>
<feature type="disulfide bond" evidence="20">
    <location>
        <begin position="278"/>
        <end position="287"/>
    </location>
</feature>
<evidence type="ECO:0000256" key="2">
    <source>
        <dbReference type="ARBA" id="ARBA00004251"/>
    </source>
</evidence>
<evidence type="ECO:0000256" key="18">
    <source>
        <dbReference type="ARBA" id="ARBA00023242"/>
    </source>
</evidence>
<evidence type="ECO:0000256" key="19">
    <source>
        <dbReference type="PROSITE-ProRule" id="PRU00023"/>
    </source>
</evidence>
<dbReference type="InterPro" id="IPR001881">
    <property type="entry name" value="EGF-like_Ca-bd_dom"/>
</dbReference>
<feature type="disulfide bond" evidence="20">
    <location>
        <begin position="661"/>
        <end position="670"/>
    </location>
</feature>
<dbReference type="PROSITE" id="PS00010">
    <property type="entry name" value="ASX_HYDROXYL"/>
    <property type="match status" value="5"/>
</dbReference>
<evidence type="ECO:0000313" key="23">
    <source>
        <dbReference type="EMBL" id="KAF7259252.1"/>
    </source>
</evidence>
<dbReference type="GO" id="GO:0005112">
    <property type="term" value="F:Notch binding"/>
    <property type="evidence" value="ECO:0007669"/>
    <property type="project" value="TreeGrafter"/>
</dbReference>
<feature type="compositionally biased region" description="Basic and acidic residues" evidence="21">
    <location>
        <begin position="2292"/>
        <end position="2301"/>
    </location>
</feature>
<dbReference type="PROSITE" id="PS50088">
    <property type="entry name" value="ANK_REPEAT"/>
    <property type="match status" value="3"/>
</dbReference>
<dbReference type="GO" id="GO:0005634">
    <property type="term" value="C:nucleus"/>
    <property type="evidence" value="ECO:0007669"/>
    <property type="project" value="UniProtKB-SubCell"/>
</dbReference>
<dbReference type="CDD" id="cd00053">
    <property type="entry name" value="EGF"/>
    <property type="match status" value="1"/>
</dbReference>
<dbReference type="PROSITE" id="PS01187">
    <property type="entry name" value="EGF_CA"/>
    <property type="match status" value="2"/>
</dbReference>
<dbReference type="Gene3D" id="3.30.300.320">
    <property type="match status" value="1"/>
</dbReference>
<dbReference type="OrthoDB" id="283575at2759"/>
<feature type="disulfide bond" evidence="20">
    <location>
        <begin position="699"/>
        <end position="708"/>
    </location>
</feature>
<feature type="disulfide bond" evidence="20">
    <location>
        <begin position="123"/>
        <end position="132"/>
    </location>
</feature>
<feature type="repeat" description="ANK" evidence="19">
    <location>
        <begin position="1801"/>
        <end position="1833"/>
    </location>
</feature>
<dbReference type="Pfam" id="PF12796">
    <property type="entry name" value="Ank_2"/>
    <property type="match status" value="2"/>
</dbReference>
<feature type="domain" description="EGF-like" evidence="22">
    <location>
        <begin position="97"/>
        <end position="133"/>
    </location>
</feature>
<organism evidence="23 24">
    <name type="scientific">Paragonimus skrjabini miyazakii</name>
    <dbReference type="NCBI Taxonomy" id="59628"/>
    <lineage>
        <taxon>Eukaryota</taxon>
        <taxon>Metazoa</taxon>
        <taxon>Spiralia</taxon>
        <taxon>Lophotrochozoa</taxon>
        <taxon>Platyhelminthes</taxon>
        <taxon>Trematoda</taxon>
        <taxon>Digenea</taxon>
        <taxon>Plagiorchiida</taxon>
        <taxon>Troglotremata</taxon>
        <taxon>Troglotrematidae</taxon>
        <taxon>Paragonimus</taxon>
    </lineage>
</organism>
<feature type="domain" description="EGF-like" evidence="22">
    <location>
        <begin position="290"/>
        <end position="337"/>
    </location>
</feature>
<feature type="disulfide bond" evidence="20">
    <location>
        <begin position="202"/>
        <end position="211"/>
    </location>
</feature>
<evidence type="ECO:0000256" key="10">
    <source>
        <dbReference type="ARBA" id="ARBA00022989"/>
    </source>
</evidence>
<dbReference type="SUPFAM" id="SSF57196">
    <property type="entry name" value="EGF/Laminin"/>
    <property type="match status" value="13"/>
</dbReference>
<dbReference type="EMBL" id="JTDE01001290">
    <property type="protein sequence ID" value="KAF7259252.1"/>
    <property type="molecule type" value="Genomic_DNA"/>
</dbReference>
<dbReference type="PROSITE" id="PS01186">
    <property type="entry name" value="EGF_2"/>
    <property type="match status" value="14"/>
</dbReference>
<feature type="disulfide bond" evidence="20">
    <location>
        <begin position="161"/>
        <end position="170"/>
    </location>
</feature>
<feature type="domain" description="EGF-like" evidence="22">
    <location>
        <begin position="632"/>
        <end position="671"/>
    </location>
</feature>
<dbReference type="Gene3D" id="1.25.40.20">
    <property type="entry name" value="Ankyrin repeat-containing domain"/>
    <property type="match status" value="1"/>
</dbReference>
<comment type="subcellular location">
    <subcellularLocation>
        <location evidence="2">Cell membrane</location>
        <topology evidence="2">Single-pass type I membrane protein</topology>
    </subcellularLocation>
    <subcellularLocation>
        <location evidence="1">Nucleus</location>
    </subcellularLocation>
</comment>
<gene>
    <name evidence="23" type="ORF">EG68_03742</name>
</gene>
<feature type="disulfide bond" evidence="20">
    <location>
        <begin position="620"/>
        <end position="629"/>
    </location>
</feature>
<keyword evidence="11" id="KW-0805">Transcription regulation</keyword>
<feature type="region of interest" description="Disordered" evidence="21">
    <location>
        <begin position="1658"/>
        <end position="1680"/>
    </location>
</feature>
<dbReference type="InterPro" id="IPR018097">
    <property type="entry name" value="EGF_Ca-bd_CS"/>
</dbReference>
<dbReference type="PROSITE" id="PS50297">
    <property type="entry name" value="ANK_REP_REGION"/>
    <property type="match status" value="2"/>
</dbReference>
<keyword evidence="15" id="KW-0010">Activator</keyword>
<feature type="domain" description="EGF-like" evidence="22">
    <location>
        <begin position="859"/>
        <end position="914"/>
    </location>
</feature>
<feature type="domain" description="EGF-like" evidence="22">
    <location>
        <begin position="214"/>
        <end position="250"/>
    </location>
</feature>
<evidence type="ECO:0000256" key="16">
    <source>
        <dbReference type="ARBA" id="ARBA00023163"/>
    </source>
</evidence>
<dbReference type="SUPFAM" id="SSF90193">
    <property type="entry name" value="Notch domain"/>
    <property type="match status" value="2"/>
</dbReference>
<dbReference type="SUPFAM" id="SSF48403">
    <property type="entry name" value="Ankyrin repeat"/>
    <property type="match status" value="1"/>
</dbReference>
<sequence>MWLVDDNIHLGARTSTCPASPTRRAHLGPALSMASGARNPTHPIGVACFMYKLGDRLISVVHFPKVGSSMPQLSQMSSSLLLLAVSSVIAFSVVNSQATDCHTFPCRNGGTCAGTSTNWTCICTQGYTGLRCEIWDPCLNSPCHPHAQCISNNLDQYRCLCRSGWTGSNCEVDVDECSVDPRSPCEHGGICVNLPGSYACQCQPGFTGTRCEIDVAECANNPCHNGGVCMDEIGGYRCECPMGFSGPNCEHQINECANFPCANGAQCEDLIGRYVCHCLPGWSGPHCTVRVPTCNDSPCLNGGLCQNRTELSSFKSEKTEQDFYCHCLNGFTGDLCEQKWTQTCSNVTCVNGGVCIDHSDGWHCQCPVSHTGLFCEQLHPSTLSNQVTASSEKVLDQQSSPVGCTNITCLNGGWCDEDVCHCSEGYHGNRCELITDLCANRPCLHGGVCEHDQMMNRSSYTCHCPPGFEGHRCERNTFDCFAQPCGPYGTCVDQIDGLLCNCFPGVSGDRCQLFDRQPTSMDPAQRLTSVIDPNSPPCPYQPCRNWAQCSPSNRTFTNATVPDSGTVFCQCDTAVGFFQGELCDIDVDECASNVQSEGGHSVCLNGAQCVNTHGSYFCRCPPGFEGARCEHLVDPCSYTGNPICLNGGKCVSHGTSTQCLCPKGFSGPFCEVVWNQCASRPCRNGGICLNHLQSYTCLCPPEVTGPQCEIFRSNQTCSDDGAGCPIQECLNGGTWVRQGGQPFCSCPFGFTGTLCEAQINLCRLAIVPPHSKVPWQLQKILGSYEPNSDEYQLVTRALFASFLDGVDGLEPVLTHFGTNQSFTQLGLCDPRGTAQCISDQGTFSCFCKVGFSGKLCSEQIDYCKHANLQHNGTYCLNDGVCENQIGRPLGYTSGPLIPLAVCRCRPGFGGSRCDLFSSHCVHSPCGFGGVCHPTGPWSTELTTVLLPTGAPYICLCPPDRAGFHCEVSLRESCDESALNCAPGVRCIFVNGVPKCNCPTGYCGSNCQFKNEACLTTDRVTTIGWSGTHAELTECILSDCQSKRNNGQCDPDCNYLACEFDGLECMFAFTEPLPAVPVNPSALIIDETDTKSDPHQQDFRWPTQTDRHTTATQRAAQPARPWSQCETIMQAGIACHLKFGDNHCDPHCNHEHCLFDGWDCELLVNDTQPSIPAVDCSTACSESFDDLICQTGCNTSSAHHHESDRSSNQSWADFKKPIPSVSAPLVGELVLLLGLPPHALFYSHSHKIKSPVLVQLIKGLCDLLHLEVHVVNIEQTVAYPVHLTTIRTDSIQSDTGSMLGAFRLSKLNGSGSWQSSFVPVWRNRRQAVVNATRSAYGQMLVGSQLYLQLDSTTCHLKGGSCFTHVDKAAEFVTASRHRRQHAFLKPVLSVQSISPDTHNQSDEQDTFISQWFGGLSWFWSSVLSTYAMWMLLALLFISLVIGGLFSASHFQPQRHASHSHQHYSHSYAAVSHKRSLTSYLQTIGRRRNAKKVQRAKIWYPEHGINDLITGLSKSSATMSSTQPSTANMNDKTSNRTLRSLSIKHTAVAESARNGLLYYLTGQTAFHDHVVSSDQSENTFLSKDPCFRSTTTFISTSLPSKTLKEEQHCWQSTQTYVDVTTNNQSFVSMFGQHSERPPDTSDIPGSRFNQPVYQPLATLSESYDGSGSTNSTRIGGTGSDPELPTVLTADPVDHQWPDFELTQLFKIAKQLIQSNNTGEPVGHSSAGVENEMPVTYVHTGKIHVSTSSPDLSLRQLLDHINILDREAYRIHMAQYYTFPANQSTSDFRNSRLNKLLDMRISETGENLLHLAARLNQPVSVIALLDFGADPTSVDEEGRTALLSAVCSGSLEAMHAILAHPLAGLSNPMCFVPSLLTDSTTPLIQAIKLADLDSFKLILHAMNVLVCTLARNAVSWASGYGSGAGQMDYLSTLPMQSKSTSPKESQSKTIGMDSTRCSPMDQDDNALGLLELNLTDSLGRTALHWAAATDQAEMVHCLLEAGAAYDVQTIYDETPLSLAAKEGAVSACRLLLHSGANPELADYLDRCPLVLAEQNGHEEVAQLLKNFMNAGPAAIPELPHIPRATNPTTEAYTKGLIDTYKTTFNSVFPSEYCNPAFRPLRPIKSSDDNSRTSVSTTFADVRQLRSVVTQRPITKTNTISWCSSNKTNWLSSVGTPDHNVYSTGVNNDASILTNSSFIQGFKVERSPVDGAISTCLGRFNTKIPTHIHGHLRQQQHNQRCTHQLEEELRQVGRNVPTDKRISNSHNHLLNSDSESPNRWSSSPSDTSPKQNQLKRTTESDRCRSDSSSVRNRQTSTTFPSILLSHTTDLKPYATTDPSRAFHVIYR</sequence>
<feature type="compositionally biased region" description="Polar residues" evidence="21">
    <location>
        <begin position="1932"/>
        <end position="1946"/>
    </location>
</feature>
<feature type="domain" description="EGF-like" evidence="22">
    <location>
        <begin position="720"/>
        <end position="756"/>
    </location>
</feature>
<dbReference type="FunFam" id="2.10.25.10:FF:000472">
    <property type="entry name" value="Uncharacterized protein, isoform A"/>
    <property type="match status" value="1"/>
</dbReference>
<dbReference type="GO" id="GO:0005886">
    <property type="term" value="C:plasma membrane"/>
    <property type="evidence" value="ECO:0007669"/>
    <property type="project" value="UniProtKB-SubCell"/>
</dbReference>
<evidence type="ECO:0000256" key="9">
    <source>
        <dbReference type="ARBA" id="ARBA00022976"/>
    </source>
</evidence>
<dbReference type="InterPro" id="IPR013032">
    <property type="entry name" value="EGF-like_CS"/>
</dbReference>
<keyword evidence="16" id="KW-0804">Transcription</keyword>
<comment type="caution">
    <text evidence="20">Lacks conserved residue(s) required for the propagation of feature annotation.</text>
</comment>
<evidence type="ECO:0000256" key="4">
    <source>
        <dbReference type="ARBA" id="ARBA00022692"/>
    </source>
</evidence>
<comment type="caution">
    <text evidence="23">The sequence shown here is derived from an EMBL/GenBank/DDBJ whole genome shotgun (WGS) entry which is preliminary data.</text>
</comment>
<dbReference type="InterPro" id="IPR000800">
    <property type="entry name" value="Notch_dom"/>
</dbReference>
<evidence type="ECO:0000256" key="14">
    <source>
        <dbReference type="ARBA" id="ARBA00023157"/>
    </source>
</evidence>
<dbReference type="SMART" id="SM00181">
    <property type="entry name" value="EGF"/>
    <property type="match status" value="19"/>
</dbReference>
<reference evidence="23" key="1">
    <citation type="submission" date="2019-07" db="EMBL/GenBank/DDBJ databases">
        <title>Annotation for the trematode Paragonimus miyazaki's.</title>
        <authorList>
            <person name="Choi Y.-J."/>
        </authorList>
    </citation>
    <scope>NUCLEOTIDE SEQUENCE</scope>
    <source>
        <strain evidence="23">Japan</strain>
    </source>
</reference>
<feature type="domain" description="EGF-like" evidence="22">
    <location>
        <begin position="586"/>
        <end position="630"/>
    </location>
</feature>
<keyword evidence="10" id="KW-1133">Transmembrane helix</keyword>
<feature type="domain" description="EGF-like" evidence="22">
    <location>
        <begin position="916"/>
        <end position="966"/>
    </location>
</feature>
<dbReference type="PANTHER" id="PTHR12916">
    <property type="entry name" value="CYTOCHROME C OXIDASE POLYPEPTIDE VIC-2"/>
    <property type="match status" value="1"/>
</dbReference>
<keyword evidence="17" id="KW-0325">Glycoprotein</keyword>
<dbReference type="SMART" id="SM00004">
    <property type="entry name" value="NL"/>
    <property type="match status" value="2"/>
</dbReference>
<keyword evidence="7" id="KW-0221">Differentiation</keyword>
<dbReference type="Gene3D" id="2.10.25.10">
    <property type="entry name" value="Laminin"/>
    <property type="match status" value="15"/>
</dbReference>
<keyword evidence="18" id="KW-0539">Nucleus</keyword>
<feature type="domain" description="EGF-like" evidence="22">
    <location>
        <begin position="340"/>
        <end position="376"/>
    </location>
</feature>
<feature type="domain" description="EGF-like" evidence="22">
    <location>
        <begin position="434"/>
        <end position="474"/>
    </location>
</feature>
<evidence type="ECO:0000256" key="17">
    <source>
        <dbReference type="ARBA" id="ARBA00023180"/>
    </source>
</evidence>
<dbReference type="InterPro" id="IPR049883">
    <property type="entry name" value="NOTCH1_EGF-like"/>
</dbReference>
<feature type="region of interest" description="Disordered" evidence="21">
    <location>
        <begin position="1932"/>
        <end position="1953"/>
    </location>
</feature>
<evidence type="ECO:0000259" key="22">
    <source>
        <dbReference type="PROSITE" id="PS50026"/>
    </source>
</evidence>
<feature type="compositionally biased region" description="Low complexity" evidence="21">
    <location>
        <begin position="2260"/>
        <end position="2285"/>
    </location>
</feature>
<name>A0A8S9YXB3_9TREM</name>
<evidence type="ECO:0000256" key="20">
    <source>
        <dbReference type="PROSITE-ProRule" id="PRU00076"/>
    </source>
</evidence>
<keyword evidence="24" id="KW-1185">Reference proteome</keyword>
<keyword evidence="14 20" id="KW-1015">Disulfide bond</keyword>
<feature type="domain" description="EGF-like" evidence="22">
    <location>
        <begin position="476"/>
        <end position="512"/>
    </location>
</feature>
<dbReference type="Pfam" id="PF00008">
    <property type="entry name" value="EGF"/>
    <property type="match status" value="5"/>
</dbReference>
<dbReference type="Proteomes" id="UP000822476">
    <property type="component" value="Unassembled WGS sequence"/>
</dbReference>
<keyword evidence="12 19" id="KW-0040">ANK repeat</keyword>
<keyword evidence="4" id="KW-0812">Transmembrane</keyword>
<dbReference type="InterPro" id="IPR036770">
    <property type="entry name" value="Ankyrin_rpt-contain_sf"/>
</dbReference>
<evidence type="ECO:0000256" key="21">
    <source>
        <dbReference type="SAM" id="MobiDB-lite"/>
    </source>
</evidence>
<dbReference type="SMART" id="SM00179">
    <property type="entry name" value="EGF_CA"/>
    <property type="match status" value="13"/>
</dbReference>
<keyword evidence="3 20" id="KW-0245">EGF-like domain</keyword>
<feature type="disulfide bond" evidence="20">
    <location>
        <begin position="904"/>
        <end position="913"/>
    </location>
</feature>
<dbReference type="FunFam" id="2.10.25.10:FF:000151">
    <property type="entry name" value="FAT atypical cadherin 4"/>
    <property type="match status" value="1"/>
</dbReference>
<evidence type="ECO:0000313" key="24">
    <source>
        <dbReference type="Proteomes" id="UP000822476"/>
    </source>
</evidence>
<dbReference type="Gene3D" id="3.30.70.3310">
    <property type="match status" value="1"/>
</dbReference>
<evidence type="ECO:0000256" key="12">
    <source>
        <dbReference type="ARBA" id="ARBA00023043"/>
    </source>
</evidence>
<keyword evidence="13" id="KW-0472">Membrane</keyword>
<dbReference type="GO" id="GO:0005509">
    <property type="term" value="F:calcium ion binding"/>
    <property type="evidence" value="ECO:0007669"/>
    <property type="project" value="InterPro"/>
</dbReference>
<feature type="disulfide bond" evidence="20">
    <location>
        <begin position="502"/>
        <end position="511"/>
    </location>
</feature>
<evidence type="ECO:0000256" key="8">
    <source>
        <dbReference type="ARBA" id="ARBA00022837"/>
    </source>
</evidence>
<evidence type="ECO:0000256" key="7">
    <source>
        <dbReference type="ARBA" id="ARBA00022782"/>
    </source>
</evidence>
<feature type="domain" description="EGF-like" evidence="22">
    <location>
        <begin position="173"/>
        <end position="212"/>
    </location>
</feature>
<dbReference type="Pfam" id="PF00066">
    <property type="entry name" value="Notch"/>
    <property type="match status" value="2"/>
</dbReference>
<feature type="domain" description="EGF-like" evidence="22">
    <location>
        <begin position="134"/>
        <end position="171"/>
    </location>
</feature>
<dbReference type="GO" id="GO:0030154">
    <property type="term" value="P:cell differentiation"/>
    <property type="evidence" value="ECO:0007669"/>
    <property type="project" value="UniProtKB-KW"/>
</dbReference>
<dbReference type="FunFam" id="2.10.25.10:FF:000508">
    <property type="entry name" value="Eyes shut homolog"/>
    <property type="match status" value="1"/>
</dbReference>
<feature type="disulfide bond" evidence="20">
    <location>
        <begin position="240"/>
        <end position="249"/>
    </location>
</feature>
<evidence type="ECO:0000256" key="15">
    <source>
        <dbReference type="ARBA" id="ARBA00023159"/>
    </source>
</evidence>
<dbReference type="Pfam" id="PF07645">
    <property type="entry name" value="EGF_CA"/>
    <property type="match status" value="1"/>
</dbReference>
<feature type="disulfide bond" evidence="20">
    <location>
        <begin position="746"/>
        <end position="755"/>
    </location>
</feature>
<feature type="domain" description="EGF-like" evidence="22">
    <location>
        <begin position="673"/>
        <end position="709"/>
    </location>
</feature>
<dbReference type="InterPro" id="IPR000152">
    <property type="entry name" value="EGF-type_Asp/Asn_hydroxyl_site"/>
</dbReference>
<dbReference type="Pfam" id="PF12661">
    <property type="entry name" value="hEGF"/>
    <property type="match status" value="2"/>
</dbReference>
<dbReference type="CDD" id="cd00054">
    <property type="entry name" value="EGF_CA"/>
    <property type="match status" value="9"/>
</dbReference>
<dbReference type="PRINTS" id="PR01983">
    <property type="entry name" value="NOTCH"/>
</dbReference>
<dbReference type="FunFam" id="2.10.25.10:FF:000118">
    <property type="entry name" value="protein delta homolog 2"/>
    <property type="match status" value="1"/>
</dbReference>
<protein>
    <recommendedName>
        <fullName evidence="22">EGF-like domain-containing protein</fullName>
    </recommendedName>
</protein>
<evidence type="ECO:0000256" key="11">
    <source>
        <dbReference type="ARBA" id="ARBA00023015"/>
    </source>
</evidence>
<keyword evidence="5" id="KW-0732">Signal</keyword>
<dbReference type="InterPro" id="IPR035993">
    <property type="entry name" value="Notch-like_dom_sf"/>
</dbReference>
<feature type="repeat" description="ANK" evidence="19">
    <location>
        <begin position="2008"/>
        <end position="2040"/>
    </location>
</feature>
<feature type="compositionally biased region" description="Polar residues" evidence="21">
    <location>
        <begin position="1658"/>
        <end position="1672"/>
    </location>
</feature>
<accession>A0A8S9YXB3</accession>
<dbReference type="FunFam" id="2.10.25.10:FF:000309">
    <property type="entry name" value="Uncharacterized protein, isoform A"/>
    <property type="match status" value="1"/>
</dbReference>
<feature type="disulfide bond" evidence="20">
    <location>
        <begin position="366"/>
        <end position="375"/>
    </location>
</feature>
<evidence type="ECO:0000256" key="13">
    <source>
        <dbReference type="ARBA" id="ARBA00023136"/>
    </source>
</evidence>
<proteinExistence type="predicted"/>
<dbReference type="GO" id="GO:0007219">
    <property type="term" value="P:Notch signaling pathway"/>
    <property type="evidence" value="ECO:0007669"/>
    <property type="project" value="UniProtKB-KW"/>
</dbReference>
<feature type="domain" description="EGF-like" evidence="22">
    <location>
        <begin position="252"/>
        <end position="288"/>
    </location>
</feature>
<dbReference type="PROSITE" id="PS00022">
    <property type="entry name" value="EGF_1"/>
    <property type="match status" value="18"/>
</dbReference>
<dbReference type="GO" id="GO:0048589">
    <property type="term" value="P:developmental growth"/>
    <property type="evidence" value="ECO:0007669"/>
    <property type="project" value="UniProtKB-ARBA"/>
</dbReference>